<dbReference type="InterPro" id="IPR023996">
    <property type="entry name" value="TonB-dep_OMP_SusC/RagA"/>
</dbReference>
<reference evidence="16" key="1">
    <citation type="submission" date="2016-04" db="EMBL/GenBank/DDBJ databases">
        <authorList>
            <person name="Chen L."/>
            <person name="Zhuang W."/>
            <person name="Wang G."/>
        </authorList>
    </citation>
    <scope>NUCLEOTIDE SEQUENCE [LARGE SCALE GENOMIC DNA]</scope>
    <source>
        <strain evidence="16">17621</strain>
    </source>
</reference>
<dbReference type="SUPFAM" id="SSF49464">
    <property type="entry name" value="Carboxypeptidase regulatory domain-like"/>
    <property type="match status" value="1"/>
</dbReference>
<comment type="similarity">
    <text evidence="10 11">Belongs to the TonB-dependent receptor family.</text>
</comment>
<keyword evidence="7 10" id="KW-0472">Membrane</keyword>
<dbReference type="STRING" id="354355.SAMN05660816_06366"/>
<keyword evidence="9 10" id="KW-0998">Cell outer membrane</keyword>
<dbReference type="PANTHER" id="PTHR30069">
    <property type="entry name" value="TONB-DEPENDENT OUTER MEMBRANE RECEPTOR"/>
    <property type="match status" value="1"/>
</dbReference>
<dbReference type="SUPFAM" id="SSF56935">
    <property type="entry name" value="Porins"/>
    <property type="match status" value="1"/>
</dbReference>
<dbReference type="InterPro" id="IPR000531">
    <property type="entry name" value="Beta-barrel_TonB"/>
</dbReference>
<dbReference type="Gene3D" id="2.40.170.20">
    <property type="entry name" value="TonB-dependent receptor, beta-barrel domain"/>
    <property type="match status" value="1"/>
</dbReference>
<evidence type="ECO:0000256" key="6">
    <source>
        <dbReference type="ARBA" id="ARBA00023077"/>
    </source>
</evidence>
<evidence type="ECO:0000256" key="4">
    <source>
        <dbReference type="ARBA" id="ARBA00022692"/>
    </source>
</evidence>
<evidence type="ECO:0000256" key="10">
    <source>
        <dbReference type="PROSITE-ProRule" id="PRU01360"/>
    </source>
</evidence>
<dbReference type="InterPro" id="IPR039426">
    <property type="entry name" value="TonB-dep_rcpt-like"/>
</dbReference>
<dbReference type="InterPro" id="IPR023997">
    <property type="entry name" value="TonB-dep_OMP_SusC/RagA_CS"/>
</dbReference>
<dbReference type="RefSeq" id="WP_081200744.1">
    <property type="nucleotide sequence ID" value="NZ_FOCZ01000019.1"/>
</dbReference>
<dbReference type="GO" id="GO:0015344">
    <property type="term" value="F:siderophore uptake transmembrane transporter activity"/>
    <property type="evidence" value="ECO:0007669"/>
    <property type="project" value="TreeGrafter"/>
</dbReference>
<feature type="chain" id="PRO_5010747149" evidence="12">
    <location>
        <begin position="20"/>
        <end position="1026"/>
    </location>
</feature>
<dbReference type="InterPro" id="IPR036942">
    <property type="entry name" value="Beta-barrel_TonB_sf"/>
</dbReference>
<dbReference type="Gene3D" id="2.170.130.10">
    <property type="entry name" value="TonB-dependent receptor, plug domain"/>
    <property type="match status" value="1"/>
</dbReference>
<name>A0A1V9ENN9_9BACT</name>
<evidence type="ECO:0000256" key="3">
    <source>
        <dbReference type="ARBA" id="ARBA00022452"/>
    </source>
</evidence>
<protein>
    <submittedName>
        <fullName evidence="15">SusC/RagA family TonB-linked outer membrane protein</fullName>
    </submittedName>
</protein>
<evidence type="ECO:0000259" key="14">
    <source>
        <dbReference type="Pfam" id="PF07715"/>
    </source>
</evidence>
<keyword evidence="2 10" id="KW-0813">Transport</keyword>
<comment type="subcellular location">
    <subcellularLocation>
        <location evidence="1 10">Cell outer membrane</location>
        <topology evidence="1 10">Multi-pass membrane protein</topology>
    </subcellularLocation>
</comment>
<gene>
    <name evidence="15" type="ORF">A4H97_30700</name>
</gene>
<dbReference type="NCBIfam" id="TIGR04057">
    <property type="entry name" value="SusC_RagA_signa"/>
    <property type="match status" value="1"/>
</dbReference>
<dbReference type="Pfam" id="PF07715">
    <property type="entry name" value="Plug"/>
    <property type="match status" value="1"/>
</dbReference>
<evidence type="ECO:0000256" key="12">
    <source>
        <dbReference type="SAM" id="SignalP"/>
    </source>
</evidence>
<feature type="domain" description="TonB-dependent receptor plug" evidence="14">
    <location>
        <begin position="116"/>
        <end position="238"/>
    </location>
</feature>
<dbReference type="GO" id="GO:0044718">
    <property type="term" value="P:siderophore transmembrane transport"/>
    <property type="evidence" value="ECO:0007669"/>
    <property type="project" value="TreeGrafter"/>
</dbReference>
<keyword evidence="4 10" id="KW-0812">Transmembrane</keyword>
<dbReference type="Gene3D" id="2.60.40.1120">
    <property type="entry name" value="Carboxypeptidase-like, regulatory domain"/>
    <property type="match status" value="1"/>
</dbReference>
<keyword evidence="16" id="KW-1185">Reference proteome</keyword>
<keyword evidence="6 11" id="KW-0798">TonB box</keyword>
<dbReference type="Pfam" id="PF00593">
    <property type="entry name" value="TonB_dep_Rec_b-barrel"/>
    <property type="match status" value="1"/>
</dbReference>
<proteinExistence type="inferred from homology"/>
<dbReference type="PANTHER" id="PTHR30069:SF29">
    <property type="entry name" value="HEMOGLOBIN AND HEMOGLOBIN-HAPTOGLOBIN-BINDING PROTEIN 1-RELATED"/>
    <property type="match status" value="1"/>
</dbReference>
<dbReference type="PROSITE" id="PS52016">
    <property type="entry name" value="TONB_DEPENDENT_REC_3"/>
    <property type="match status" value="1"/>
</dbReference>
<evidence type="ECO:0000256" key="5">
    <source>
        <dbReference type="ARBA" id="ARBA00022729"/>
    </source>
</evidence>
<dbReference type="Pfam" id="PF13715">
    <property type="entry name" value="CarbopepD_reg_2"/>
    <property type="match status" value="1"/>
</dbReference>
<dbReference type="InterPro" id="IPR037066">
    <property type="entry name" value="Plug_dom_sf"/>
</dbReference>
<dbReference type="InterPro" id="IPR012910">
    <property type="entry name" value="Plug_dom"/>
</dbReference>
<dbReference type="InterPro" id="IPR008969">
    <property type="entry name" value="CarboxyPept-like_regulatory"/>
</dbReference>
<dbReference type="AlphaFoldDB" id="A0A1V9ENN9"/>
<evidence type="ECO:0000256" key="1">
    <source>
        <dbReference type="ARBA" id="ARBA00004571"/>
    </source>
</evidence>
<evidence type="ECO:0000256" key="7">
    <source>
        <dbReference type="ARBA" id="ARBA00023136"/>
    </source>
</evidence>
<evidence type="ECO:0000256" key="9">
    <source>
        <dbReference type="ARBA" id="ARBA00023237"/>
    </source>
</evidence>
<accession>A0A1V9ENN9</accession>
<comment type="caution">
    <text evidence="15">The sequence shown here is derived from an EMBL/GenBank/DDBJ whole genome shotgun (WGS) entry which is preliminary data.</text>
</comment>
<evidence type="ECO:0000259" key="13">
    <source>
        <dbReference type="Pfam" id="PF00593"/>
    </source>
</evidence>
<dbReference type="OrthoDB" id="9768177at2"/>
<keyword evidence="3 10" id="KW-1134">Transmembrane beta strand</keyword>
<evidence type="ECO:0000256" key="2">
    <source>
        <dbReference type="ARBA" id="ARBA00022448"/>
    </source>
</evidence>
<evidence type="ECO:0000256" key="11">
    <source>
        <dbReference type="RuleBase" id="RU003357"/>
    </source>
</evidence>
<evidence type="ECO:0000313" key="16">
    <source>
        <dbReference type="Proteomes" id="UP000192610"/>
    </source>
</evidence>
<keyword evidence="5 12" id="KW-0732">Signal</keyword>
<dbReference type="GO" id="GO:0009279">
    <property type="term" value="C:cell outer membrane"/>
    <property type="evidence" value="ECO:0007669"/>
    <property type="project" value="UniProtKB-SubCell"/>
</dbReference>
<evidence type="ECO:0000256" key="8">
    <source>
        <dbReference type="ARBA" id="ARBA00023170"/>
    </source>
</evidence>
<dbReference type="Proteomes" id="UP000192610">
    <property type="component" value="Unassembled WGS sequence"/>
</dbReference>
<evidence type="ECO:0000313" key="15">
    <source>
        <dbReference type="EMBL" id="OQP47736.1"/>
    </source>
</evidence>
<sequence>MRHVRLLIAFMLLHSAVLAQNRQVSGAVKDKTGTGLPSVTVKVKGKNIQTVTDINGAFSFQVPAGNIQLVTSSIGFGEKTIDVPASQSNVDITLEEAGQQLGEVVVTALGISKQSRKVGYSVSTVPGDQLTQARESNVAASLSGRVAGLKVSGTNGGPGGTVKLLLRGLPSMNNPGSPLFVINGVPMDNTQRGATSQWGGSDNGDGIGNINPDDIETMTVLKGQAASALYGSRASNGVILITTKSGKRNDFSVDYNMNVMVDDAIDYTDFQYEYGQGVNGLKPATPAAAQAAGRLSWGAKLDGSQVIQFDGKMYPYSAQKDNIKNFYRSGPSWTNTVAVSRGGDNGSFRLSLSNLNNSSIVRGSGLERQTVNLNVDQNITDKLSVKMVANYIQEKSTNRPQLSDGPNNANNGLFLANNIDENILKPGYDPVTGYETQFSDDEYVTNPWFVVNQYINNLDRKRLITSIAPRYQFTKWLYAQARLGYDLMHDREYRVEAWGTAYTTNRAGSLQALASTERFELNADGLIGATHKITDDISFDAAIGANLRINQQEKIQIGGGPFILPYQYSWNNVQNFTRDYTFYKTEVHSAYYTVDFAYKNILTLGTTGRYDAYSTLPKDNNNIFVPSVSASFVFSELTHIKSLDFGKLRASYAVTSNELSKAYQTQVYYSLGNNYNNVPIGQFNTSLPSGLLKPFTVDEFEVGTELRMLGNRLNVDVAWFTKKTKNEIMGATYSIATGYTSGYIANGQTQNKGLELQISATPIKNKDFSWTATFNFTSVHNKVLKTDPAGNPVNLGQARGTLGNAVTAYVKGYSGPQILAYDYKRDSKGEIVVDASGYPLRRDTLLAYGSVLPTQYGGLNNELTYKGITLAFLIDYNYGNVILSATNYAAIYRGLHEMTLEGRSDGITKGVTEAGGANTVKADAQGYWQAVAQRITSTSIVDGDFIKLRQVTLGYTIPSDIVAKSVIFRSATISLVGRNLWTIMRHSDNIDPESQFGNTINFIGIEGTSLPSTRTYGVNLNLKFKK</sequence>
<dbReference type="EMBL" id="LVXG01000022">
    <property type="protein sequence ID" value="OQP47736.1"/>
    <property type="molecule type" value="Genomic_DNA"/>
</dbReference>
<feature type="signal peptide" evidence="12">
    <location>
        <begin position="1"/>
        <end position="19"/>
    </location>
</feature>
<feature type="domain" description="TonB-dependent receptor-like beta-barrel" evidence="13">
    <location>
        <begin position="427"/>
        <end position="814"/>
    </location>
</feature>
<dbReference type="NCBIfam" id="TIGR04056">
    <property type="entry name" value="OMP_RagA_SusC"/>
    <property type="match status" value="1"/>
</dbReference>
<organism evidence="15 16">
    <name type="scientific">Niastella yeongjuensis</name>
    <dbReference type="NCBI Taxonomy" id="354355"/>
    <lineage>
        <taxon>Bacteria</taxon>
        <taxon>Pseudomonadati</taxon>
        <taxon>Bacteroidota</taxon>
        <taxon>Chitinophagia</taxon>
        <taxon>Chitinophagales</taxon>
        <taxon>Chitinophagaceae</taxon>
        <taxon>Niastella</taxon>
    </lineage>
</organism>
<keyword evidence="8" id="KW-0675">Receptor</keyword>